<dbReference type="RefSeq" id="WP_012392353.1">
    <property type="nucleotide sequence ID" value="NC_010612.1"/>
</dbReference>
<dbReference type="KEGG" id="mmi:MMAR_0372"/>
<evidence type="ECO:0000259" key="2">
    <source>
        <dbReference type="Pfam" id="PF08237"/>
    </source>
</evidence>
<gene>
    <name evidence="3" type="ordered locus">MMAR_0372</name>
</gene>
<dbReference type="ESTHER" id="mycmm-b2hlu0">
    <property type="family name" value="PE-PPE"/>
</dbReference>
<dbReference type="InterPro" id="IPR013228">
    <property type="entry name" value="PE-PPE_C"/>
</dbReference>
<accession>B2HLU0</accession>
<proteinExistence type="predicted"/>
<dbReference type="OrthoDB" id="4568361at2"/>
<feature type="domain" description="PE-PPE" evidence="2">
    <location>
        <begin position="153"/>
        <end position="377"/>
    </location>
</feature>
<dbReference type="EMBL" id="CP000854">
    <property type="protein sequence ID" value="ACC38839.1"/>
    <property type="molecule type" value="Genomic_DNA"/>
</dbReference>
<dbReference type="InterPro" id="IPR038332">
    <property type="entry name" value="PPE_sf"/>
</dbReference>
<reference evidence="3 4" key="1">
    <citation type="journal article" date="2008" name="Genome Res.">
        <title>Insights from the complete genome sequence of Mycobacterium marinum on the evolution of Mycobacterium tuberculosis.</title>
        <authorList>
            <person name="Stinear T.P."/>
            <person name="Seemann T."/>
            <person name="Harrison P.F."/>
            <person name="Jenkin G.A."/>
            <person name="Davies J.K."/>
            <person name="Johnson P.D."/>
            <person name="Abdellah Z."/>
            <person name="Arrowsmith C."/>
            <person name="Chillingworth T."/>
            <person name="Churcher C."/>
            <person name="Clarke K."/>
            <person name="Cronin A."/>
            <person name="Davis P."/>
            <person name="Goodhead I."/>
            <person name="Holroyd N."/>
            <person name="Jagels K."/>
            <person name="Lord A."/>
            <person name="Moule S."/>
            <person name="Mungall K."/>
            <person name="Norbertczak H."/>
            <person name="Quail M.A."/>
            <person name="Rabbinowitsch E."/>
            <person name="Walker D."/>
            <person name="White B."/>
            <person name="Whitehead S."/>
            <person name="Small P.L."/>
            <person name="Brosch R."/>
            <person name="Ramakrishnan L."/>
            <person name="Fischbach M.A."/>
            <person name="Parkhill J."/>
            <person name="Cole S.T."/>
        </authorList>
    </citation>
    <scope>NUCLEOTIDE SEQUENCE [LARGE SCALE GENOMIC DNA]</scope>
    <source>
        <strain evidence="4">ATCC BAA-535 / M</strain>
    </source>
</reference>
<feature type="domain" description="PE" evidence="1">
    <location>
        <begin position="4"/>
        <end position="94"/>
    </location>
</feature>
<sequence length="550" mass="57409">MSYVVAQPPAIAAAATELTGIGSALSEATAAAAGPTTAILSAAADEVSTAIAQLLGTFGAEYQGISTQLAAFHAQIAQRLATVANYYINAEEINNAALLEEATAGLYSPNSPPTVPAVFNDYVAIAMGGTGTPIPSTSYLDAVNTLYIQHIAPGAIAKALFTPEQLYPITGVKSLPFQTSVQEGLKILDISIWNEINAGNHVTVFGYSQSAVIASLEMQHFISLGPNAPDPSQINFILTGNEMNPNGGILARIPGLNVASLGLPFYGATPDNPYYTTTYTLEYDGFADFPRYPLNVLSDVNAVFGILTVHRTYPDLTPEQIASATLLPTEGPTTGTYYMIRTENLPLLDPVRAIPVIGEPLAALVQPDLKVLVNLGYGDPNYGYSTSPANVPTPFGLFPDVSLQVVADALVAGTHQGINDFGAALPTALSTTPQIAPLEFPPYVQSVLPPAPPPMPATPINIANTLASVVSTGYSVLLPTADIGLGFVTSLPAYNLTLFLSQLAQGDLRAAIELPLAATFGLGALGGMIEFIAVMEAAAEIAQDLQSLYL</sequence>
<evidence type="ECO:0000313" key="4">
    <source>
        <dbReference type="Proteomes" id="UP000001190"/>
    </source>
</evidence>
<dbReference type="InterPro" id="IPR000084">
    <property type="entry name" value="PE-PGRS_N"/>
</dbReference>
<dbReference type="Pfam" id="PF08237">
    <property type="entry name" value="PE-PPE"/>
    <property type="match status" value="1"/>
</dbReference>
<evidence type="ECO:0000313" key="3">
    <source>
        <dbReference type="EMBL" id="ACC38839.1"/>
    </source>
</evidence>
<dbReference type="HOGENOM" id="CLU_028265_2_1_11"/>
<evidence type="ECO:0000259" key="1">
    <source>
        <dbReference type="Pfam" id="PF00934"/>
    </source>
</evidence>
<keyword evidence="4" id="KW-1185">Reference proteome</keyword>
<dbReference type="Gene3D" id="1.10.287.850">
    <property type="entry name" value="HP0062-like domain"/>
    <property type="match status" value="1"/>
</dbReference>
<protein>
    <submittedName>
        <fullName evidence="3">PE family protein</fullName>
    </submittedName>
</protein>
<dbReference type="Proteomes" id="UP000001190">
    <property type="component" value="Chromosome"/>
</dbReference>
<dbReference type="SUPFAM" id="SSF140459">
    <property type="entry name" value="PE/PPE dimer-like"/>
    <property type="match status" value="1"/>
</dbReference>
<name>B2HLU0_MYCMM</name>
<dbReference type="AlphaFoldDB" id="B2HLU0"/>
<dbReference type="Pfam" id="PF00934">
    <property type="entry name" value="PE"/>
    <property type="match status" value="1"/>
</dbReference>
<dbReference type="STRING" id="216594.MMAR_0372"/>
<organism evidence="3 4">
    <name type="scientific">Mycobacterium marinum (strain ATCC BAA-535 / M)</name>
    <dbReference type="NCBI Taxonomy" id="216594"/>
    <lineage>
        <taxon>Bacteria</taxon>
        <taxon>Bacillati</taxon>
        <taxon>Actinomycetota</taxon>
        <taxon>Actinomycetes</taxon>
        <taxon>Mycobacteriales</taxon>
        <taxon>Mycobacteriaceae</taxon>
        <taxon>Mycobacterium</taxon>
        <taxon>Mycobacterium ulcerans group</taxon>
    </lineage>
</organism>
<dbReference type="eggNOG" id="COG5651">
    <property type="taxonomic scope" value="Bacteria"/>
</dbReference>